<evidence type="ECO:0008006" key="5">
    <source>
        <dbReference type="Google" id="ProtNLM"/>
    </source>
</evidence>
<dbReference type="EMBL" id="CP035806">
    <property type="protein sequence ID" value="QBE47891.1"/>
    <property type="molecule type" value="Genomic_DNA"/>
</dbReference>
<evidence type="ECO:0000313" key="4">
    <source>
        <dbReference type="Proteomes" id="UP000289260"/>
    </source>
</evidence>
<dbReference type="AlphaFoldDB" id="A0A4P6KDA4"/>
<dbReference type="OrthoDB" id="4991262at2"/>
<dbReference type="KEGG" id="ltr:EVS81_02835"/>
<gene>
    <name evidence="3" type="ORF">EVS81_02835</name>
</gene>
<evidence type="ECO:0000256" key="1">
    <source>
        <dbReference type="SAM" id="MobiDB-lite"/>
    </source>
</evidence>
<feature type="transmembrane region" description="Helical" evidence="2">
    <location>
        <begin position="143"/>
        <end position="161"/>
    </location>
</feature>
<organism evidence="3 4">
    <name type="scientific">Leucobacter triazinivorans</name>
    <dbReference type="NCBI Taxonomy" id="1784719"/>
    <lineage>
        <taxon>Bacteria</taxon>
        <taxon>Bacillati</taxon>
        <taxon>Actinomycetota</taxon>
        <taxon>Actinomycetes</taxon>
        <taxon>Micrococcales</taxon>
        <taxon>Microbacteriaceae</taxon>
        <taxon>Leucobacter</taxon>
    </lineage>
</organism>
<accession>A0A4P6KDA4</accession>
<reference evidence="3 4" key="1">
    <citation type="submission" date="2019-02" db="EMBL/GenBank/DDBJ databases">
        <authorList>
            <person name="Sun L."/>
            <person name="Pan D."/>
            <person name="Wu X."/>
        </authorList>
    </citation>
    <scope>NUCLEOTIDE SEQUENCE [LARGE SCALE GENOMIC DNA]</scope>
    <source>
        <strain evidence="3 4">JW-1</strain>
    </source>
</reference>
<keyword evidence="2" id="KW-1133">Transmembrane helix</keyword>
<feature type="transmembrane region" description="Helical" evidence="2">
    <location>
        <begin position="115"/>
        <end position="134"/>
    </location>
</feature>
<dbReference type="RefSeq" id="WP_130109040.1">
    <property type="nucleotide sequence ID" value="NZ_CP035806.1"/>
</dbReference>
<feature type="compositionally biased region" description="Low complexity" evidence="1">
    <location>
        <begin position="25"/>
        <end position="39"/>
    </location>
</feature>
<proteinExistence type="predicted"/>
<keyword evidence="4" id="KW-1185">Reference proteome</keyword>
<feature type="region of interest" description="Disordered" evidence="1">
    <location>
        <begin position="1"/>
        <end position="60"/>
    </location>
</feature>
<dbReference type="Proteomes" id="UP000289260">
    <property type="component" value="Chromosome"/>
</dbReference>
<feature type="compositionally biased region" description="Basic and acidic residues" evidence="1">
    <location>
        <begin position="1"/>
        <end position="11"/>
    </location>
</feature>
<feature type="transmembrane region" description="Helical" evidence="2">
    <location>
        <begin position="70"/>
        <end position="95"/>
    </location>
</feature>
<evidence type="ECO:0000256" key="2">
    <source>
        <dbReference type="SAM" id="Phobius"/>
    </source>
</evidence>
<protein>
    <recommendedName>
        <fullName evidence="5">DNA polymerase III subunit gamma/tau</fullName>
    </recommendedName>
</protein>
<keyword evidence="2" id="KW-0472">Membrane</keyword>
<keyword evidence="2" id="KW-0812">Transmembrane</keyword>
<evidence type="ECO:0000313" key="3">
    <source>
        <dbReference type="EMBL" id="QBE47891.1"/>
    </source>
</evidence>
<sequence>MRKKTARETRESVLASGWTVEADPETAAPAAGAAPAESPNDADADADAGAVPRDDESDVAARPELSNGALVMLGVFGGLYLLYAWIWLSWAQFYAGVNAELAAASGALGALLQQLVFWAAPLAPLLWFLAALLLNREAGARRMALWIVIGAVVLLPLPVFAGGGS</sequence>
<name>A0A4P6KDA4_9MICO</name>